<dbReference type="FunCoup" id="D3B6P6">
    <property type="interactions" value="29"/>
</dbReference>
<dbReference type="AlphaFoldDB" id="D3B6P6"/>
<dbReference type="InterPro" id="IPR039883">
    <property type="entry name" value="Fcf2/DNTTIP2"/>
</dbReference>
<name>D3B6P6_HETP5</name>
<evidence type="ECO:0000256" key="3">
    <source>
        <dbReference type="SAM" id="MobiDB-lite"/>
    </source>
</evidence>
<evidence type="ECO:0000256" key="1">
    <source>
        <dbReference type="ARBA" id="ARBA00004604"/>
    </source>
</evidence>
<feature type="region of interest" description="Disordered" evidence="3">
    <location>
        <begin position="1"/>
        <end position="21"/>
    </location>
</feature>
<dbReference type="STRING" id="670386.D3B6P6"/>
<evidence type="ECO:0000259" key="4">
    <source>
        <dbReference type="Pfam" id="PF08698"/>
    </source>
</evidence>
<gene>
    <name evidence="5" type="ORF">PPL_03798</name>
</gene>
<evidence type="ECO:0000313" key="5">
    <source>
        <dbReference type="EMBL" id="EFA83016.1"/>
    </source>
</evidence>
<proteinExistence type="predicted"/>
<protein>
    <recommendedName>
        <fullName evidence="4">Fcf2 pre-rRNA processing C-terminal domain-containing protein</fullName>
    </recommendedName>
</protein>
<dbReference type="GO" id="GO:0003723">
    <property type="term" value="F:RNA binding"/>
    <property type="evidence" value="ECO:0007669"/>
    <property type="project" value="TreeGrafter"/>
</dbReference>
<feature type="compositionally biased region" description="Low complexity" evidence="3">
    <location>
        <begin position="1"/>
        <end position="16"/>
    </location>
</feature>
<dbReference type="RefSeq" id="XP_020435133.1">
    <property type="nucleotide sequence ID" value="XM_020574719.1"/>
</dbReference>
<evidence type="ECO:0000256" key="2">
    <source>
        <dbReference type="ARBA" id="ARBA00023242"/>
    </source>
</evidence>
<dbReference type="EMBL" id="ADBJ01000017">
    <property type="protein sequence ID" value="EFA83016.1"/>
    <property type="molecule type" value="Genomic_DNA"/>
</dbReference>
<dbReference type="GO" id="GO:0005730">
    <property type="term" value="C:nucleolus"/>
    <property type="evidence" value="ECO:0007669"/>
    <property type="project" value="UniProtKB-SubCell"/>
</dbReference>
<sequence>MSISLESYSLSENNSSDTDSKQENLAFDEFKLIDQLAKSAALHLGQLVNEQKLLSTQGVLKNELKKVTKKELKGASNERVLDAKNKIKTINESDSVLPNKVIKKPVHENKKWFGFGEGEITEEMKLEAELIRLKSFADNTKKRSKDATKELPKYFEVGTFINNHEDYYNRFTNREKKRGNLGDIMEDEKVMNYIDRKSSEIIAADQEKKKALRVRATKKKRH</sequence>
<reference evidence="5 6" key="1">
    <citation type="journal article" date="2011" name="Genome Res.">
        <title>Phylogeny-wide analysis of social amoeba genomes highlights ancient origins for complex intercellular communication.</title>
        <authorList>
            <person name="Heidel A.J."/>
            <person name="Lawal H.M."/>
            <person name="Felder M."/>
            <person name="Schilde C."/>
            <person name="Helps N.R."/>
            <person name="Tunggal B."/>
            <person name="Rivero F."/>
            <person name="John U."/>
            <person name="Schleicher M."/>
            <person name="Eichinger L."/>
            <person name="Platzer M."/>
            <person name="Noegel A.A."/>
            <person name="Schaap P."/>
            <person name="Gloeckner G."/>
        </authorList>
    </citation>
    <scope>NUCLEOTIDE SEQUENCE [LARGE SCALE GENOMIC DNA]</scope>
    <source>
        <strain evidence="6">ATCC 26659 / Pp 5 / PN500</strain>
    </source>
</reference>
<keyword evidence="2" id="KW-0539">Nucleus</keyword>
<comment type="caution">
    <text evidence="5">The sequence shown here is derived from an EMBL/GenBank/DDBJ whole genome shotgun (WGS) entry which is preliminary data.</text>
</comment>
<keyword evidence="6" id="KW-1185">Reference proteome</keyword>
<dbReference type="PANTHER" id="PTHR21686">
    <property type="entry name" value="DEOXYNUCLEOTIDYLTRANSFERASE TERMINAL-INTERACTING PROTEIN 2"/>
    <property type="match status" value="1"/>
</dbReference>
<accession>D3B6P6</accession>
<organism evidence="5 6">
    <name type="scientific">Heterostelium pallidum (strain ATCC 26659 / Pp 5 / PN500)</name>
    <name type="common">Cellular slime mold</name>
    <name type="synonym">Polysphondylium pallidum</name>
    <dbReference type="NCBI Taxonomy" id="670386"/>
    <lineage>
        <taxon>Eukaryota</taxon>
        <taxon>Amoebozoa</taxon>
        <taxon>Evosea</taxon>
        <taxon>Eumycetozoa</taxon>
        <taxon>Dictyostelia</taxon>
        <taxon>Acytosteliales</taxon>
        <taxon>Acytosteliaceae</taxon>
        <taxon>Heterostelium</taxon>
    </lineage>
</organism>
<evidence type="ECO:0000313" key="6">
    <source>
        <dbReference type="Proteomes" id="UP000001396"/>
    </source>
</evidence>
<dbReference type="GeneID" id="31359285"/>
<dbReference type="InParanoid" id="D3B6P6"/>
<dbReference type="GO" id="GO:0006396">
    <property type="term" value="P:RNA processing"/>
    <property type="evidence" value="ECO:0007669"/>
    <property type="project" value="TreeGrafter"/>
</dbReference>
<dbReference type="OMA" id="RWFNMKQ"/>
<feature type="domain" description="Fcf2 pre-rRNA processing C-terminal" evidence="4">
    <location>
        <begin position="108"/>
        <end position="197"/>
    </location>
</feature>
<dbReference type="Proteomes" id="UP000001396">
    <property type="component" value="Unassembled WGS sequence"/>
</dbReference>
<dbReference type="PANTHER" id="PTHR21686:SF12">
    <property type="entry name" value="DEOXYNUCLEOTIDYLTRANSFERASE TERMINAL-INTERACTING PROTEIN 2"/>
    <property type="match status" value="1"/>
</dbReference>
<dbReference type="InterPro" id="IPR014810">
    <property type="entry name" value="Fcf2_C"/>
</dbReference>
<dbReference type="Pfam" id="PF08698">
    <property type="entry name" value="Fcf2"/>
    <property type="match status" value="1"/>
</dbReference>
<comment type="subcellular location">
    <subcellularLocation>
        <location evidence="1">Nucleus</location>
        <location evidence="1">Nucleolus</location>
    </subcellularLocation>
</comment>